<dbReference type="GO" id="GO:0047472">
    <property type="term" value="F:3-carboxy-cis,cis-muconate cycloisomerase activity"/>
    <property type="evidence" value="ECO:0007669"/>
    <property type="project" value="UniProtKB-UniRule"/>
</dbReference>
<dbReference type="Gene3D" id="1.10.40.30">
    <property type="entry name" value="Fumarase/aspartase (C-terminal domain)"/>
    <property type="match status" value="1"/>
</dbReference>
<comment type="similarity">
    <text evidence="1">Belongs to the class-II fumarase/aspartase family.</text>
</comment>
<dbReference type="PANTHER" id="PTHR43172">
    <property type="entry name" value="ADENYLOSUCCINATE LYASE"/>
    <property type="match status" value="1"/>
</dbReference>
<evidence type="ECO:0000256" key="2">
    <source>
        <dbReference type="NCBIfam" id="TIGR02426"/>
    </source>
</evidence>
<dbReference type="SMART" id="SM00998">
    <property type="entry name" value="ADSL_C"/>
    <property type="match status" value="1"/>
</dbReference>
<comment type="caution">
    <text evidence="4">The sequence shown here is derived from an EMBL/GenBank/DDBJ whole genome shotgun (WGS) entry which is preliminary data.</text>
</comment>
<dbReference type="FunFam" id="1.20.200.10:FF:000014">
    <property type="entry name" value="3-carboxy-cis,cis-muconate cycloisomerase"/>
    <property type="match status" value="1"/>
</dbReference>
<dbReference type="AlphaFoldDB" id="A0AAV4ZWG8"/>
<evidence type="ECO:0000259" key="3">
    <source>
        <dbReference type="SMART" id="SM00998"/>
    </source>
</evidence>
<accession>A0AAV4ZWG8</accession>
<dbReference type="Proteomes" id="UP001055247">
    <property type="component" value="Unassembled WGS sequence"/>
</dbReference>
<dbReference type="PRINTS" id="PR00149">
    <property type="entry name" value="FUMRATELYASE"/>
</dbReference>
<dbReference type="EMBL" id="BPQO01000038">
    <property type="protein sequence ID" value="GJD92189.1"/>
    <property type="molecule type" value="Genomic_DNA"/>
</dbReference>
<gene>
    <name evidence="4" type="primary">pcaB</name>
    <name evidence="4" type="ORF">BHAOGJBA_5742</name>
</gene>
<dbReference type="PANTHER" id="PTHR43172:SF2">
    <property type="entry name" value="ADENYLOSUCCINATE LYASE C-TERMINAL DOMAIN-CONTAINING PROTEIN"/>
    <property type="match status" value="1"/>
</dbReference>
<dbReference type="InterPro" id="IPR019468">
    <property type="entry name" value="AdenyloSucc_lyase_C"/>
</dbReference>
<dbReference type="InterPro" id="IPR022761">
    <property type="entry name" value="Fumarate_lyase_N"/>
</dbReference>
<dbReference type="Pfam" id="PF10397">
    <property type="entry name" value="ADSL_C"/>
    <property type="match status" value="1"/>
</dbReference>
<dbReference type="InterPro" id="IPR008948">
    <property type="entry name" value="L-Aspartase-like"/>
</dbReference>
<evidence type="ECO:0000313" key="4">
    <source>
        <dbReference type="EMBL" id="GJD92189.1"/>
    </source>
</evidence>
<dbReference type="InterPro" id="IPR012789">
    <property type="entry name" value="Protocat_PcaB-like"/>
</dbReference>
<reference evidence="4" key="2">
    <citation type="submission" date="2021-08" db="EMBL/GenBank/DDBJ databases">
        <authorList>
            <person name="Tani A."/>
            <person name="Ola A."/>
            <person name="Ogura Y."/>
            <person name="Katsura K."/>
            <person name="Hayashi T."/>
        </authorList>
    </citation>
    <scope>NUCLEOTIDE SEQUENCE</scope>
    <source>
        <strain evidence="4">DSM 16372</strain>
    </source>
</reference>
<name>A0AAV4ZWG8_9HYPH</name>
<proteinExistence type="inferred from homology"/>
<evidence type="ECO:0000256" key="1">
    <source>
        <dbReference type="ARBA" id="ARBA00034772"/>
    </source>
</evidence>
<feature type="domain" description="Adenylosuccinate lyase C-terminal" evidence="3">
    <location>
        <begin position="365"/>
        <end position="444"/>
    </location>
</feature>
<dbReference type="Pfam" id="PF00206">
    <property type="entry name" value="Lyase_1"/>
    <property type="match status" value="1"/>
</dbReference>
<keyword evidence="5" id="KW-1185">Reference proteome</keyword>
<organism evidence="4 5">
    <name type="scientific">Methylobacterium hispanicum</name>
    <dbReference type="NCBI Taxonomy" id="270350"/>
    <lineage>
        <taxon>Bacteria</taxon>
        <taxon>Pseudomonadati</taxon>
        <taxon>Pseudomonadota</taxon>
        <taxon>Alphaproteobacteria</taxon>
        <taxon>Hyphomicrobiales</taxon>
        <taxon>Methylobacteriaceae</taxon>
        <taxon>Methylobacterium</taxon>
    </lineage>
</organism>
<dbReference type="SUPFAM" id="SSF48557">
    <property type="entry name" value="L-aspartase-like"/>
    <property type="match status" value="1"/>
</dbReference>
<dbReference type="InterPro" id="IPR000362">
    <property type="entry name" value="Fumarate_lyase_fam"/>
</dbReference>
<dbReference type="CDD" id="cd01597">
    <property type="entry name" value="pCLME"/>
    <property type="match status" value="1"/>
</dbReference>
<evidence type="ECO:0000313" key="5">
    <source>
        <dbReference type="Proteomes" id="UP001055247"/>
    </source>
</evidence>
<dbReference type="PRINTS" id="PR00145">
    <property type="entry name" value="ARGSUCLYASE"/>
</dbReference>
<dbReference type="EC" id="5.5.1.2" evidence="2"/>
<dbReference type="GO" id="GO:0019619">
    <property type="term" value="P:3,4-dihydroxybenzoate catabolic process"/>
    <property type="evidence" value="ECO:0007669"/>
    <property type="project" value="InterPro"/>
</dbReference>
<sequence>MPTSAIDSLIFRDLFGSAEMRRIWSDEYRTQMYLDWEAALARAQAKVGVIPQTAANEITRVCKVENIDFARYAEETLTIGYPVLGLVHQIAHLCQGDAGKYCHWGATTQDITDSATILQIKASFDLIAEDLDRAIVATETLARDHRSTPMAGRSNLQQAVPITFGFKMARLLATLKRHRTRLVEIRPRIEVFEFGGAAGTLATLGDKGFAVQEALAKELGLAQPEIAWHTERDRVAEAGCYLGLLTGTLAKFATDLKLMMQTEVDEAAEPYVTNRGSSSTMPQKRNPISCCYIHACAATVRQGTAALLDAMVEDHERSTGPWEIEWIVLPEVFTLTGGALKQAVFVLEGLEVHPDAMKRNLGLTKGMIVSEAVMMGLAPKLGRDKAHDVLYAIIHDPQMGDRSLAEMLLARKEVTDVISEAEIRRLTDPVNYLGLSEAMTDRVLKAS</sequence>
<dbReference type="NCBIfam" id="TIGR02426">
    <property type="entry name" value="protocat_pcaB"/>
    <property type="match status" value="1"/>
</dbReference>
<reference evidence="4" key="1">
    <citation type="journal article" date="2016" name="Front. Microbiol.">
        <title>Genome Sequence of the Piezophilic, Mesophilic Sulfate-Reducing Bacterium Desulfovibrio indicus J2T.</title>
        <authorList>
            <person name="Cao J."/>
            <person name="Maignien L."/>
            <person name="Shao Z."/>
            <person name="Alain K."/>
            <person name="Jebbar M."/>
        </authorList>
    </citation>
    <scope>NUCLEOTIDE SEQUENCE</scope>
    <source>
        <strain evidence="4">DSM 16372</strain>
    </source>
</reference>
<dbReference type="Gene3D" id="1.20.200.10">
    <property type="entry name" value="Fumarase/aspartase (Central domain)"/>
    <property type="match status" value="1"/>
</dbReference>
<protein>
    <recommendedName>
        <fullName evidence="2">3-carboxy-cis,cis-muconate cycloisomerase</fullName>
        <ecNumber evidence="2">5.5.1.2</ecNumber>
    </recommendedName>
</protein>
<dbReference type="RefSeq" id="WP_066923730.1">
    <property type="nucleotide sequence ID" value="NZ_BPQO01000038.1"/>
</dbReference>